<evidence type="ECO:0000259" key="3">
    <source>
        <dbReference type="PROSITE" id="PS51782"/>
    </source>
</evidence>
<dbReference type="PANTHER" id="PTHR33734">
    <property type="entry name" value="LYSM DOMAIN-CONTAINING GPI-ANCHORED PROTEIN 2"/>
    <property type="match status" value="1"/>
</dbReference>
<sequence>MLNTGRWLLAAALMAMAGLAVAGGERLPRPEPLEPAVGFWKRIYTEVPDDRGLIHDAEVLSRVFGEVAVAPPGEWVERRARVRAALDRYRAALEALAAEGEGTANPLARRLAGAFAPDTPAEEILAAAERLRFQGGLADRFREGIVRSGRWRDYIRAQLAARGVPPELVALPHVESSFNPVAASHAGASGLWQFTRGTGLHYLRIDTAADERLDPWRSTEAAAALLADNYAELGHWPLAITAYNHGVNGMRRAVERTGSTDLGRIVHEYEGPRFGFASRNFYAALLAAADVDAEPERYFGPVTREPALEHPEVTLRHYLPASTLARHLDVPLGDLQRLNPALRATVWEGSKFVPAGYRLRLPAGAGEALVQAIQGIPAVERYAVQRPDREHRIASGETLSGIAARYGVSTRELAAANGLGNGHLIRAGQRLRLPGAGPEPTPIGGRVYRVQRGDTLAGIARRHGMDGAEVARINGLGNPDLIRVGQTLLLSQPHEVAAADALPGEG</sequence>
<dbReference type="InterPro" id="IPR023346">
    <property type="entry name" value="Lysozyme-like_dom_sf"/>
</dbReference>
<dbReference type="GO" id="GO:0016020">
    <property type="term" value="C:membrane"/>
    <property type="evidence" value="ECO:0007669"/>
    <property type="project" value="InterPro"/>
</dbReference>
<dbReference type="EMBL" id="QFFI01000005">
    <property type="protein sequence ID" value="PWG64578.1"/>
    <property type="molecule type" value="Genomic_DNA"/>
</dbReference>
<dbReference type="RefSeq" id="WP_109676671.1">
    <property type="nucleotide sequence ID" value="NZ_CP086615.1"/>
</dbReference>
<dbReference type="GO" id="GO:0008933">
    <property type="term" value="F:peptidoglycan lytic transglycosylase activity"/>
    <property type="evidence" value="ECO:0007669"/>
    <property type="project" value="InterPro"/>
</dbReference>
<evidence type="ECO:0000256" key="2">
    <source>
        <dbReference type="SAM" id="SignalP"/>
    </source>
</evidence>
<dbReference type="CDD" id="cd00118">
    <property type="entry name" value="LysM"/>
    <property type="match status" value="2"/>
</dbReference>
<dbReference type="Gene3D" id="1.10.530.10">
    <property type="match status" value="1"/>
</dbReference>
<dbReference type="SUPFAM" id="SSF54106">
    <property type="entry name" value="LysM domain"/>
    <property type="match status" value="2"/>
</dbReference>
<dbReference type="Gene3D" id="3.10.350.10">
    <property type="entry name" value="LysM domain"/>
    <property type="match status" value="2"/>
</dbReference>
<dbReference type="InterPro" id="IPR036779">
    <property type="entry name" value="LysM_dom_sf"/>
</dbReference>
<dbReference type="InterPro" id="IPR008258">
    <property type="entry name" value="Transglycosylase_SLT_dom_1"/>
</dbReference>
<evidence type="ECO:0000256" key="1">
    <source>
        <dbReference type="ARBA" id="ARBA00007734"/>
    </source>
</evidence>
<dbReference type="InterPro" id="IPR018392">
    <property type="entry name" value="LysM"/>
</dbReference>
<protein>
    <submittedName>
        <fullName evidence="4">Lytic transglycosylase</fullName>
    </submittedName>
</protein>
<dbReference type="Pfam" id="PF01464">
    <property type="entry name" value="SLT"/>
    <property type="match status" value="1"/>
</dbReference>
<dbReference type="OrthoDB" id="9815002at2"/>
<dbReference type="Pfam" id="PF01476">
    <property type="entry name" value="LysM"/>
    <property type="match status" value="2"/>
</dbReference>
<keyword evidence="2" id="KW-0732">Signal</keyword>
<keyword evidence="5" id="KW-1185">Reference proteome</keyword>
<gene>
    <name evidence="4" type="ORF">DEM34_04415</name>
</gene>
<reference evidence="4 5" key="1">
    <citation type="submission" date="2018-05" db="EMBL/GenBank/DDBJ databases">
        <title>Spiribacter halobius sp. nov., a moderately halophilic bacterium isolated from marine solar saltern.</title>
        <authorList>
            <person name="Zheng W.-S."/>
            <person name="Lu D.-C."/>
            <person name="Du Z.-J."/>
        </authorList>
    </citation>
    <scope>NUCLEOTIDE SEQUENCE [LARGE SCALE GENOMIC DNA]</scope>
    <source>
        <strain evidence="4 5">E85</strain>
    </source>
</reference>
<dbReference type="PROSITE" id="PS51782">
    <property type="entry name" value="LYSM"/>
    <property type="match status" value="2"/>
</dbReference>
<feature type="chain" id="PRO_5015762356" evidence="2">
    <location>
        <begin position="23"/>
        <end position="506"/>
    </location>
</feature>
<feature type="domain" description="LysM" evidence="3">
    <location>
        <begin position="389"/>
        <end position="433"/>
    </location>
</feature>
<proteinExistence type="inferred from homology"/>
<dbReference type="InterPro" id="IPR000189">
    <property type="entry name" value="Transglyc_AS"/>
</dbReference>
<comment type="caution">
    <text evidence="4">The sequence shown here is derived from an EMBL/GenBank/DDBJ whole genome shotgun (WGS) entry which is preliminary data.</text>
</comment>
<evidence type="ECO:0000313" key="5">
    <source>
        <dbReference type="Proteomes" id="UP000245474"/>
    </source>
</evidence>
<name>A0A2U2N674_9GAMM</name>
<dbReference type="Proteomes" id="UP000245474">
    <property type="component" value="Unassembled WGS sequence"/>
</dbReference>
<feature type="signal peptide" evidence="2">
    <location>
        <begin position="1"/>
        <end position="22"/>
    </location>
</feature>
<dbReference type="CDD" id="cd16894">
    <property type="entry name" value="MltD-like"/>
    <property type="match status" value="1"/>
</dbReference>
<dbReference type="GO" id="GO:0000270">
    <property type="term" value="P:peptidoglycan metabolic process"/>
    <property type="evidence" value="ECO:0007669"/>
    <property type="project" value="InterPro"/>
</dbReference>
<dbReference type="PANTHER" id="PTHR33734:SF22">
    <property type="entry name" value="MEMBRANE-BOUND LYTIC MUREIN TRANSGLYCOSYLASE D"/>
    <property type="match status" value="1"/>
</dbReference>
<dbReference type="AlphaFoldDB" id="A0A2U2N674"/>
<dbReference type="SUPFAM" id="SSF53955">
    <property type="entry name" value="Lysozyme-like"/>
    <property type="match status" value="1"/>
</dbReference>
<organism evidence="4 5">
    <name type="scientific">Sediminicurvatus halobius</name>
    <dbReference type="NCBI Taxonomy" id="2182432"/>
    <lineage>
        <taxon>Bacteria</taxon>
        <taxon>Pseudomonadati</taxon>
        <taxon>Pseudomonadota</taxon>
        <taxon>Gammaproteobacteria</taxon>
        <taxon>Chromatiales</taxon>
        <taxon>Ectothiorhodospiraceae</taxon>
        <taxon>Sediminicurvatus</taxon>
    </lineage>
</organism>
<comment type="similarity">
    <text evidence="1">Belongs to the transglycosylase Slt family.</text>
</comment>
<dbReference type="PROSITE" id="PS00922">
    <property type="entry name" value="TRANSGLYCOSYLASE"/>
    <property type="match status" value="1"/>
</dbReference>
<accession>A0A2U2N674</accession>
<feature type="domain" description="LysM" evidence="3">
    <location>
        <begin position="446"/>
        <end position="490"/>
    </location>
</feature>
<evidence type="ECO:0000313" key="4">
    <source>
        <dbReference type="EMBL" id="PWG64578.1"/>
    </source>
</evidence>
<dbReference type="SMART" id="SM00257">
    <property type="entry name" value="LysM"/>
    <property type="match status" value="2"/>
</dbReference>